<comment type="catalytic activity">
    <reaction evidence="6">
        <text>Release of an N-terminal pyroglutamyl group from a polypeptide, the second amino acid generally not being Pro.</text>
        <dbReference type="EC" id="3.4.19.3"/>
    </reaction>
</comment>
<proteinExistence type="inferred from homology"/>
<dbReference type="Proteomes" id="UP000321234">
    <property type="component" value="Unassembled WGS sequence"/>
</dbReference>
<evidence type="ECO:0000256" key="6">
    <source>
        <dbReference type="PROSITE-ProRule" id="PRU10077"/>
    </source>
</evidence>
<dbReference type="AlphaFoldDB" id="A0A5C8ZEI0"/>
<organism evidence="7 8">
    <name type="scientific">Quadrisphaera setariae</name>
    <dbReference type="NCBI Taxonomy" id="2593304"/>
    <lineage>
        <taxon>Bacteria</taxon>
        <taxon>Bacillati</taxon>
        <taxon>Actinomycetota</taxon>
        <taxon>Actinomycetes</taxon>
        <taxon>Kineosporiales</taxon>
        <taxon>Kineosporiaceae</taxon>
        <taxon>Quadrisphaera</taxon>
    </lineage>
</organism>
<comment type="caution">
    <text evidence="7">The sequence shown here is derived from an EMBL/GenBank/DDBJ whole genome shotgun (WGS) entry which is preliminary data.</text>
</comment>
<gene>
    <name evidence="7" type="ORF">FMM08_13325</name>
</gene>
<dbReference type="PRINTS" id="PR00706">
    <property type="entry name" value="PYROGLUPTASE"/>
</dbReference>
<evidence type="ECO:0000313" key="8">
    <source>
        <dbReference type="Proteomes" id="UP000321234"/>
    </source>
</evidence>
<dbReference type="EC" id="3.4.19.3" evidence="6"/>
<evidence type="ECO:0000256" key="4">
    <source>
        <dbReference type="ARBA" id="ARBA00022801"/>
    </source>
</evidence>
<evidence type="ECO:0000256" key="5">
    <source>
        <dbReference type="ARBA" id="ARBA00022807"/>
    </source>
</evidence>
<sequence length="215" mass="22460">MLLTGFEPFAGDEANPSWPAVQRAAQLLADERPRRIEVQTRLLPVEFGRSAHLLRAAVDEVRPAVVVCAGLAGGTAAVRVERVAVNLDDARIPDAAGAQPVDVPSVPGGPAAWFATLPVKAAVRAVAEAGVPVALSASAGGFVCNHVFAALMCHLEEDDDRARGGFVHLPWASDLPHPPDVPALPLEQLARALVAVVRAALEHRADLHVPGGALH</sequence>
<reference evidence="7 8" key="1">
    <citation type="submission" date="2019-07" db="EMBL/GenBank/DDBJ databases">
        <title>Quadrisphaera sp. strain DD2A genome sequencing and assembly.</title>
        <authorList>
            <person name="Kim I."/>
        </authorList>
    </citation>
    <scope>NUCLEOTIDE SEQUENCE [LARGE SCALE GENOMIC DNA]</scope>
    <source>
        <strain evidence="7 8">DD2A</strain>
    </source>
</reference>
<keyword evidence="5" id="KW-0788">Thiol protease</keyword>
<dbReference type="InterPro" id="IPR016125">
    <property type="entry name" value="Peptidase_C15-like"/>
</dbReference>
<dbReference type="OrthoDB" id="9779738at2"/>
<comment type="similarity">
    <text evidence="1">Belongs to the peptidase C15 family.</text>
</comment>
<evidence type="ECO:0000256" key="1">
    <source>
        <dbReference type="ARBA" id="ARBA00006641"/>
    </source>
</evidence>
<evidence type="ECO:0000313" key="7">
    <source>
        <dbReference type="EMBL" id="TXR55914.1"/>
    </source>
</evidence>
<keyword evidence="8" id="KW-1185">Reference proteome</keyword>
<dbReference type="EMBL" id="VKAC01000007">
    <property type="protein sequence ID" value="TXR55914.1"/>
    <property type="molecule type" value="Genomic_DNA"/>
</dbReference>
<dbReference type="PANTHER" id="PTHR23402:SF1">
    <property type="entry name" value="PYROGLUTAMYL-PEPTIDASE I"/>
    <property type="match status" value="1"/>
</dbReference>
<keyword evidence="4 7" id="KW-0378">Hydrolase</keyword>
<dbReference type="Pfam" id="PF01470">
    <property type="entry name" value="Peptidase_C15"/>
    <property type="match status" value="1"/>
</dbReference>
<dbReference type="Gene3D" id="3.40.630.20">
    <property type="entry name" value="Peptidase C15, pyroglutamyl peptidase I-like"/>
    <property type="match status" value="1"/>
</dbReference>
<dbReference type="GO" id="GO:0005829">
    <property type="term" value="C:cytosol"/>
    <property type="evidence" value="ECO:0007669"/>
    <property type="project" value="InterPro"/>
</dbReference>
<feature type="active site" evidence="6">
    <location>
        <position position="144"/>
    </location>
</feature>
<evidence type="ECO:0000256" key="2">
    <source>
        <dbReference type="ARBA" id="ARBA00022490"/>
    </source>
</evidence>
<keyword evidence="3" id="KW-0645">Protease</keyword>
<dbReference type="InterPro" id="IPR036440">
    <property type="entry name" value="Peptidase_C15-like_sf"/>
</dbReference>
<dbReference type="GO" id="GO:0016920">
    <property type="term" value="F:pyroglutamyl-peptidase activity"/>
    <property type="evidence" value="ECO:0007669"/>
    <property type="project" value="UniProtKB-EC"/>
</dbReference>
<dbReference type="InterPro" id="IPR033694">
    <property type="entry name" value="PGPEP1_Cys_AS"/>
</dbReference>
<dbReference type="SUPFAM" id="SSF53182">
    <property type="entry name" value="Pyrrolidone carboxyl peptidase (pyroglutamate aminopeptidase)"/>
    <property type="match status" value="1"/>
</dbReference>
<dbReference type="PROSITE" id="PS01334">
    <property type="entry name" value="PYRASE_CYS"/>
    <property type="match status" value="1"/>
</dbReference>
<keyword evidence="2" id="KW-0963">Cytoplasm</keyword>
<evidence type="ECO:0000256" key="3">
    <source>
        <dbReference type="ARBA" id="ARBA00022670"/>
    </source>
</evidence>
<dbReference type="NCBIfam" id="NF009676">
    <property type="entry name" value="PRK13197.1"/>
    <property type="match status" value="1"/>
</dbReference>
<name>A0A5C8ZEI0_9ACTN</name>
<dbReference type="PIRSF" id="PIRSF015592">
    <property type="entry name" value="Prld-crbxl_pptds"/>
    <property type="match status" value="1"/>
</dbReference>
<dbReference type="PANTHER" id="PTHR23402">
    <property type="entry name" value="PROTEASE FAMILY C15 PYROGLUTAMYL-PEPTIDASE I-RELATED"/>
    <property type="match status" value="1"/>
</dbReference>
<protein>
    <recommendedName>
        <fullName evidence="6">Pyroglutamyl-peptidase I</fullName>
        <ecNumber evidence="6">3.4.19.3</ecNumber>
    </recommendedName>
</protein>
<dbReference type="GO" id="GO:0006508">
    <property type="term" value="P:proteolysis"/>
    <property type="evidence" value="ECO:0007669"/>
    <property type="project" value="UniProtKB-KW"/>
</dbReference>
<accession>A0A5C8ZEI0</accession>
<dbReference type="InterPro" id="IPR000816">
    <property type="entry name" value="Peptidase_C15"/>
</dbReference>
<dbReference type="CDD" id="cd00501">
    <property type="entry name" value="Peptidase_C15"/>
    <property type="match status" value="1"/>
</dbReference>